<sequence>MISRRKNIRTVLNKTPKLEGDKRVAHYEILAENFTLLAMLQNDLPTPHLAKKIGSLLCGNL</sequence>
<proteinExistence type="predicted"/>
<accession>A0AAP2W4E1</accession>
<organism evidence="1 2">
    <name type="scientific">Methanooceanicella nereidis</name>
    <dbReference type="NCBI Taxonomy" id="2052831"/>
    <lineage>
        <taxon>Archaea</taxon>
        <taxon>Methanobacteriati</taxon>
        <taxon>Methanobacteriota</taxon>
        <taxon>Stenosarchaea group</taxon>
        <taxon>Methanomicrobia</taxon>
        <taxon>Methanocellales</taxon>
        <taxon>Methanocellaceae</taxon>
        <taxon>Methanooceanicella</taxon>
    </lineage>
</organism>
<dbReference type="Proteomes" id="UP001320159">
    <property type="component" value="Unassembled WGS sequence"/>
</dbReference>
<reference evidence="1 2" key="1">
    <citation type="submission" date="2017-11" db="EMBL/GenBank/DDBJ databases">
        <title>Isolation and Characterization of Family Methanocellaceae Species from Potential Methane Hydrate Area Offshore Southwestern Taiwan.</title>
        <authorList>
            <person name="Zhang W.-L."/>
            <person name="Chen W.-C."/>
            <person name="Lai M.-C."/>
            <person name="Chen S.-C."/>
        </authorList>
    </citation>
    <scope>NUCLEOTIDE SEQUENCE [LARGE SCALE GENOMIC DNA]</scope>
    <source>
        <strain evidence="1 2">CWC-04</strain>
    </source>
</reference>
<comment type="caution">
    <text evidence="1">The sequence shown here is derived from an EMBL/GenBank/DDBJ whole genome shotgun (WGS) entry which is preliminary data.</text>
</comment>
<name>A0AAP2W4E1_9EURY</name>
<evidence type="ECO:0000313" key="1">
    <source>
        <dbReference type="EMBL" id="MCD1294150.1"/>
    </source>
</evidence>
<keyword evidence="2" id="KW-1185">Reference proteome</keyword>
<evidence type="ECO:0000313" key="2">
    <source>
        <dbReference type="Proteomes" id="UP001320159"/>
    </source>
</evidence>
<dbReference type="RefSeq" id="WP_230740844.1">
    <property type="nucleotide sequence ID" value="NZ_PGCK01000002.1"/>
</dbReference>
<dbReference type="AlphaFoldDB" id="A0AAP2W4E1"/>
<dbReference type="EMBL" id="PGCK01000002">
    <property type="protein sequence ID" value="MCD1294150.1"/>
    <property type="molecule type" value="Genomic_DNA"/>
</dbReference>
<gene>
    <name evidence="1" type="ORF">CUJ83_03970</name>
</gene>
<protein>
    <submittedName>
        <fullName evidence="1">Uncharacterized protein</fullName>
    </submittedName>
</protein>